<sequence>MNTMPSKFHTIRLKFNITILHINDSYVVNMRLNGDEAENKAQLAQ</sequence>
<organism evidence="1">
    <name type="scientific">hydrothermal vent metagenome</name>
    <dbReference type="NCBI Taxonomy" id="652676"/>
    <lineage>
        <taxon>unclassified sequences</taxon>
        <taxon>metagenomes</taxon>
        <taxon>ecological metagenomes</taxon>
    </lineage>
</organism>
<evidence type="ECO:0000313" key="1">
    <source>
        <dbReference type="EMBL" id="VAW94361.1"/>
    </source>
</evidence>
<accession>A0A3B0ZRN7</accession>
<proteinExistence type="predicted"/>
<reference evidence="1" key="1">
    <citation type="submission" date="2018-06" db="EMBL/GenBank/DDBJ databases">
        <authorList>
            <person name="Zhirakovskaya E."/>
        </authorList>
    </citation>
    <scope>NUCLEOTIDE SEQUENCE</scope>
</reference>
<dbReference type="AlphaFoldDB" id="A0A3B0ZRN7"/>
<protein>
    <submittedName>
        <fullName evidence="1">Uncharacterized protein</fullName>
    </submittedName>
</protein>
<name>A0A3B0ZRN7_9ZZZZ</name>
<gene>
    <name evidence="1" type="ORF">MNBD_GAMMA21-774</name>
</gene>
<dbReference type="EMBL" id="UOFR01000026">
    <property type="protein sequence ID" value="VAW94361.1"/>
    <property type="molecule type" value="Genomic_DNA"/>
</dbReference>